<comment type="caution">
    <text evidence="2">The sequence shown here is derived from an EMBL/GenBank/DDBJ whole genome shotgun (WGS) entry which is preliminary data.</text>
</comment>
<gene>
    <name evidence="2" type="ORF">OPV22_013481</name>
</gene>
<feature type="region of interest" description="Disordered" evidence="1">
    <location>
        <begin position="8"/>
        <end position="41"/>
    </location>
</feature>
<evidence type="ECO:0000313" key="2">
    <source>
        <dbReference type="EMBL" id="KAJ8491760.1"/>
    </source>
</evidence>
<organism evidence="2 3">
    <name type="scientific">Ensete ventricosum</name>
    <name type="common">Abyssinian banana</name>
    <name type="synonym">Musa ensete</name>
    <dbReference type="NCBI Taxonomy" id="4639"/>
    <lineage>
        <taxon>Eukaryota</taxon>
        <taxon>Viridiplantae</taxon>
        <taxon>Streptophyta</taxon>
        <taxon>Embryophyta</taxon>
        <taxon>Tracheophyta</taxon>
        <taxon>Spermatophyta</taxon>
        <taxon>Magnoliopsida</taxon>
        <taxon>Liliopsida</taxon>
        <taxon>Zingiberales</taxon>
        <taxon>Musaceae</taxon>
        <taxon>Ensete</taxon>
    </lineage>
</organism>
<dbReference type="AlphaFoldDB" id="A0AAV8QZG6"/>
<accession>A0AAV8QZG6</accession>
<keyword evidence="3" id="KW-1185">Reference proteome</keyword>
<dbReference type="Proteomes" id="UP001222027">
    <property type="component" value="Unassembled WGS sequence"/>
</dbReference>
<proteinExistence type="predicted"/>
<evidence type="ECO:0000313" key="3">
    <source>
        <dbReference type="Proteomes" id="UP001222027"/>
    </source>
</evidence>
<reference evidence="2 3" key="1">
    <citation type="submission" date="2022-12" db="EMBL/GenBank/DDBJ databases">
        <title>Chromosome-scale assembly of the Ensete ventricosum genome.</title>
        <authorList>
            <person name="Dussert Y."/>
            <person name="Stocks J."/>
            <person name="Wendawek A."/>
            <person name="Woldeyes F."/>
            <person name="Nichols R.A."/>
            <person name="Borrell J.S."/>
        </authorList>
    </citation>
    <scope>NUCLEOTIDE SEQUENCE [LARGE SCALE GENOMIC DNA]</scope>
    <source>
        <strain evidence="3">cv. Maze</strain>
        <tissue evidence="2">Seeds</tissue>
    </source>
</reference>
<evidence type="ECO:0000256" key="1">
    <source>
        <dbReference type="SAM" id="MobiDB-lite"/>
    </source>
</evidence>
<dbReference type="EMBL" id="JAQQAF010000004">
    <property type="protein sequence ID" value="KAJ8491760.1"/>
    <property type="molecule type" value="Genomic_DNA"/>
</dbReference>
<sequence length="82" mass="9019">MLRALAVLEGGERPAQRLTNPGQMEGSLSPPQHGLPDLHQPRRRLWVPPSYAAWYVSGFPTSFPAPAAPKQVALVSKPTWLH</sequence>
<name>A0AAV8QZG6_ENSVE</name>
<protein>
    <submittedName>
        <fullName evidence="2">Uncharacterized protein</fullName>
    </submittedName>
</protein>